<name>A0AAW1N5I6_POPJA</name>
<evidence type="ECO:0000313" key="2">
    <source>
        <dbReference type="EMBL" id="KAK9753825.1"/>
    </source>
</evidence>
<gene>
    <name evidence="2" type="ORF">QE152_g1724</name>
</gene>
<accession>A0AAW1N5I6</accession>
<keyword evidence="3" id="KW-1185">Reference proteome</keyword>
<dbReference type="EMBL" id="JASPKY010000010">
    <property type="protein sequence ID" value="KAK9753825.1"/>
    <property type="molecule type" value="Genomic_DNA"/>
</dbReference>
<sequence length="144" mass="16833">MRSLSCPTESKRFLYYPIIGDGNLKNAANDEDMYHVLETIKQLMIQARKTKLVVPEMEGVAGIVFNRVVRYLIFRTNISVNAYTGGRRDPEKETEVTTKEEADRSQQRGGQNTQIRRNSRQIRRQNLDRSFKDSKARRHWSRCP</sequence>
<comment type="caution">
    <text evidence="2">The sequence shown here is derived from an EMBL/GenBank/DDBJ whole genome shotgun (WGS) entry which is preliminary data.</text>
</comment>
<evidence type="ECO:0000256" key="1">
    <source>
        <dbReference type="SAM" id="MobiDB-lite"/>
    </source>
</evidence>
<reference evidence="2 3" key="1">
    <citation type="journal article" date="2024" name="BMC Genomics">
        <title>De novo assembly and annotation of Popillia japonica's genome with initial clues to its potential as an invasive pest.</title>
        <authorList>
            <person name="Cucini C."/>
            <person name="Boschi S."/>
            <person name="Funari R."/>
            <person name="Cardaioli E."/>
            <person name="Iannotti N."/>
            <person name="Marturano G."/>
            <person name="Paoli F."/>
            <person name="Bruttini M."/>
            <person name="Carapelli A."/>
            <person name="Frati F."/>
            <person name="Nardi F."/>
        </authorList>
    </citation>
    <scope>NUCLEOTIDE SEQUENCE [LARGE SCALE GENOMIC DNA]</scope>
    <source>
        <strain evidence="2">DMR45628</strain>
    </source>
</reference>
<feature type="region of interest" description="Disordered" evidence="1">
    <location>
        <begin position="83"/>
        <end position="144"/>
    </location>
</feature>
<feature type="compositionally biased region" description="Basic and acidic residues" evidence="1">
    <location>
        <begin position="125"/>
        <end position="134"/>
    </location>
</feature>
<feature type="compositionally biased region" description="Basic and acidic residues" evidence="1">
    <location>
        <begin position="86"/>
        <end position="106"/>
    </location>
</feature>
<feature type="compositionally biased region" description="Basic residues" evidence="1">
    <location>
        <begin position="135"/>
        <end position="144"/>
    </location>
</feature>
<dbReference type="AlphaFoldDB" id="A0AAW1N5I6"/>
<organism evidence="2 3">
    <name type="scientific">Popillia japonica</name>
    <name type="common">Japanese beetle</name>
    <dbReference type="NCBI Taxonomy" id="7064"/>
    <lineage>
        <taxon>Eukaryota</taxon>
        <taxon>Metazoa</taxon>
        <taxon>Ecdysozoa</taxon>
        <taxon>Arthropoda</taxon>
        <taxon>Hexapoda</taxon>
        <taxon>Insecta</taxon>
        <taxon>Pterygota</taxon>
        <taxon>Neoptera</taxon>
        <taxon>Endopterygota</taxon>
        <taxon>Coleoptera</taxon>
        <taxon>Polyphaga</taxon>
        <taxon>Scarabaeiformia</taxon>
        <taxon>Scarabaeidae</taxon>
        <taxon>Rutelinae</taxon>
        <taxon>Popillia</taxon>
    </lineage>
</organism>
<protein>
    <submittedName>
        <fullName evidence="2">Uncharacterized protein</fullName>
    </submittedName>
</protein>
<proteinExistence type="predicted"/>
<dbReference type="Proteomes" id="UP001458880">
    <property type="component" value="Unassembled WGS sequence"/>
</dbReference>
<evidence type="ECO:0000313" key="3">
    <source>
        <dbReference type="Proteomes" id="UP001458880"/>
    </source>
</evidence>